<evidence type="ECO:0000256" key="1">
    <source>
        <dbReference type="ARBA" id="ARBA00000900"/>
    </source>
</evidence>
<evidence type="ECO:0000256" key="13">
    <source>
        <dbReference type="ARBA" id="ARBA00024209"/>
    </source>
</evidence>
<keyword evidence="9" id="KW-0833">Ubl conjugation pathway</keyword>
<keyword evidence="12 15" id="KW-0472">Membrane</keyword>
<name>A0A6A4NHV0_LUPAL</name>
<organism evidence="17 18">
    <name type="scientific">Lupinus albus</name>
    <name type="common">White lupine</name>
    <name type="synonym">Lupinus termis</name>
    <dbReference type="NCBI Taxonomy" id="3870"/>
    <lineage>
        <taxon>Eukaryota</taxon>
        <taxon>Viridiplantae</taxon>
        <taxon>Streptophyta</taxon>
        <taxon>Embryophyta</taxon>
        <taxon>Tracheophyta</taxon>
        <taxon>Spermatophyta</taxon>
        <taxon>Magnoliopsida</taxon>
        <taxon>eudicotyledons</taxon>
        <taxon>Gunneridae</taxon>
        <taxon>Pentapetalae</taxon>
        <taxon>rosids</taxon>
        <taxon>fabids</taxon>
        <taxon>Fabales</taxon>
        <taxon>Fabaceae</taxon>
        <taxon>Papilionoideae</taxon>
        <taxon>50 kb inversion clade</taxon>
        <taxon>genistoids sensu lato</taxon>
        <taxon>core genistoids</taxon>
        <taxon>Genisteae</taxon>
        <taxon>Lupinus</taxon>
    </lineage>
</organism>
<evidence type="ECO:0000256" key="3">
    <source>
        <dbReference type="ARBA" id="ARBA00004906"/>
    </source>
</evidence>
<keyword evidence="7" id="KW-0479">Metal-binding</keyword>
<dbReference type="FunFam" id="3.30.40.10:FF:000187">
    <property type="entry name" value="E3 ubiquitin-protein ligase ATL6"/>
    <property type="match status" value="1"/>
</dbReference>
<evidence type="ECO:0000256" key="14">
    <source>
        <dbReference type="PROSITE-ProRule" id="PRU00175"/>
    </source>
</evidence>
<dbReference type="Proteomes" id="UP000447434">
    <property type="component" value="Chromosome 24"/>
</dbReference>
<evidence type="ECO:0000256" key="9">
    <source>
        <dbReference type="ARBA" id="ARBA00022786"/>
    </source>
</evidence>
<evidence type="ECO:0000256" key="15">
    <source>
        <dbReference type="SAM" id="Phobius"/>
    </source>
</evidence>
<protein>
    <recommendedName>
        <fullName evidence="4">RING-type E3 ubiquitin transferase</fullName>
        <ecNumber evidence="4">2.3.2.27</ecNumber>
    </recommendedName>
</protein>
<evidence type="ECO:0000256" key="2">
    <source>
        <dbReference type="ARBA" id="ARBA00004167"/>
    </source>
</evidence>
<feature type="transmembrane region" description="Helical" evidence="15">
    <location>
        <begin position="29"/>
        <end position="50"/>
    </location>
</feature>
<comment type="pathway">
    <text evidence="3">Protein modification; protein ubiquitination.</text>
</comment>
<comment type="caution">
    <text evidence="17">The sequence shown here is derived from an EMBL/GenBank/DDBJ whole genome shotgun (WGS) entry which is preliminary data.</text>
</comment>
<evidence type="ECO:0000256" key="10">
    <source>
        <dbReference type="ARBA" id="ARBA00022833"/>
    </source>
</evidence>
<comment type="subcellular location">
    <subcellularLocation>
        <location evidence="2">Membrane</location>
        <topology evidence="2">Single-pass membrane protein</topology>
    </subcellularLocation>
</comment>
<dbReference type="AlphaFoldDB" id="A0A6A4NHV0"/>
<keyword evidence="8 14" id="KW-0863">Zinc-finger</keyword>
<dbReference type="OrthoDB" id="8062037at2759"/>
<dbReference type="EMBL" id="WOCE01000024">
    <property type="protein sequence ID" value="KAE9586268.1"/>
    <property type="molecule type" value="Genomic_DNA"/>
</dbReference>
<dbReference type="PANTHER" id="PTHR46913:SF1">
    <property type="entry name" value="RING-H2 FINGER PROTEIN ATL16"/>
    <property type="match status" value="1"/>
</dbReference>
<dbReference type="SMART" id="SM00184">
    <property type="entry name" value="RING"/>
    <property type="match status" value="1"/>
</dbReference>
<keyword evidence="10" id="KW-0862">Zinc</keyword>
<dbReference type="InterPro" id="IPR001841">
    <property type="entry name" value="Znf_RING"/>
</dbReference>
<dbReference type="InterPro" id="IPR044600">
    <property type="entry name" value="ATL1/ATL16-like"/>
</dbReference>
<evidence type="ECO:0000256" key="4">
    <source>
        <dbReference type="ARBA" id="ARBA00012483"/>
    </source>
</evidence>
<accession>A0A6A4NHV0</accession>
<feature type="domain" description="RING-type" evidence="16">
    <location>
        <begin position="119"/>
        <end position="161"/>
    </location>
</feature>
<evidence type="ECO:0000313" key="18">
    <source>
        <dbReference type="Proteomes" id="UP000447434"/>
    </source>
</evidence>
<evidence type="ECO:0000256" key="11">
    <source>
        <dbReference type="ARBA" id="ARBA00022989"/>
    </source>
</evidence>
<evidence type="ECO:0000313" key="17">
    <source>
        <dbReference type="EMBL" id="KAE9586268.1"/>
    </source>
</evidence>
<dbReference type="Pfam" id="PF13639">
    <property type="entry name" value="zf-RING_2"/>
    <property type="match status" value="1"/>
</dbReference>
<dbReference type="SUPFAM" id="SSF57850">
    <property type="entry name" value="RING/U-box"/>
    <property type="match status" value="1"/>
</dbReference>
<proteinExistence type="inferred from homology"/>
<dbReference type="GO" id="GO:0061630">
    <property type="term" value="F:ubiquitin protein ligase activity"/>
    <property type="evidence" value="ECO:0007669"/>
    <property type="project" value="UniProtKB-EC"/>
</dbReference>
<reference evidence="18" key="1">
    <citation type="journal article" date="2020" name="Nat. Commun.">
        <title>Genome sequence of the cluster root forming white lupin.</title>
        <authorList>
            <person name="Hufnagel B."/>
            <person name="Marques A."/>
            <person name="Soriano A."/>
            <person name="Marques L."/>
            <person name="Divol F."/>
            <person name="Doumas P."/>
            <person name="Sallet E."/>
            <person name="Mancinotti D."/>
            <person name="Carrere S."/>
            <person name="Marande W."/>
            <person name="Arribat S."/>
            <person name="Keller J."/>
            <person name="Huneau C."/>
            <person name="Blein T."/>
            <person name="Aime D."/>
            <person name="Laguerre M."/>
            <person name="Taylor J."/>
            <person name="Schubert V."/>
            <person name="Nelson M."/>
            <person name="Geu-Flores F."/>
            <person name="Crespi M."/>
            <person name="Gallardo-Guerrero K."/>
            <person name="Delaux P.-M."/>
            <person name="Salse J."/>
            <person name="Berges H."/>
            <person name="Guyot R."/>
            <person name="Gouzy J."/>
            <person name="Peret B."/>
        </authorList>
    </citation>
    <scope>NUCLEOTIDE SEQUENCE [LARGE SCALE GENOMIC DNA]</scope>
    <source>
        <strain evidence="18">cv. Amiga</strain>
    </source>
</reference>
<keyword evidence="6 15" id="KW-0812">Transmembrane</keyword>
<keyword evidence="11 15" id="KW-1133">Transmembrane helix</keyword>
<dbReference type="CDD" id="cd16461">
    <property type="entry name" value="RING-H2_EL5-like"/>
    <property type="match status" value="1"/>
</dbReference>
<dbReference type="PANTHER" id="PTHR46913">
    <property type="entry name" value="RING-H2 FINGER PROTEIN ATL16"/>
    <property type="match status" value="1"/>
</dbReference>
<evidence type="ECO:0000256" key="5">
    <source>
        <dbReference type="ARBA" id="ARBA00022679"/>
    </source>
</evidence>
<dbReference type="GO" id="GO:0016567">
    <property type="term" value="P:protein ubiquitination"/>
    <property type="evidence" value="ECO:0007669"/>
    <property type="project" value="InterPro"/>
</dbReference>
<evidence type="ECO:0000256" key="6">
    <source>
        <dbReference type="ARBA" id="ARBA00022692"/>
    </source>
</evidence>
<evidence type="ECO:0000256" key="7">
    <source>
        <dbReference type="ARBA" id="ARBA00022723"/>
    </source>
</evidence>
<dbReference type="GO" id="GO:0008270">
    <property type="term" value="F:zinc ion binding"/>
    <property type="evidence" value="ECO:0007669"/>
    <property type="project" value="UniProtKB-KW"/>
</dbReference>
<dbReference type="Gene3D" id="3.30.40.10">
    <property type="entry name" value="Zinc/RING finger domain, C3HC4 (zinc finger)"/>
    <property type="match status" value="1"/>
</dbReference>
<dbReference type="EC" id="2.3.2.27" evidence="4"/>
<comment type="similarity">
    <text evidence="13">Belongs to the RING-type zinc finger family. ATL subfamily.</text>
</comment>
<sequence>MTNSDEDNMIGLMITNSKSNNLSELNRKIMLIGTVSLSVVILSVFAIHLYQKFVLRHQPRREASIHHCRLTVAHSHDRTEPRNTGLDPLLIKSLPMFILKKKGPHQQQREDHDDNGDECVVCLNAFDDEEMVRLLPNCKHIFHVDCIDTWLASHTSCPICRTKAEPRLEPQPREGPNGVAFHGVVVHQRL</sequence>
<dbReference type="InterPro" id="IPR013083">
    <property type="entry name" value="Znf_RING/FYVE/PHD"/>
</dbReference>
<keyword evidence="5" id="KW-0808">Transferase</keyword>
<evidence type="ECO:0000256" key="8">
    <source>
        <dbReference type="ARBA" id="ARBA00022771"/>
    </source>
</evidence>
<dbReference type="PROSITE" id="PS50089">
    <property type="entry name" value="ZF_RING_2"/>
    <property type="match status" value="1"/>
</dbReference>
<evidence type="ECO:0000256" key="12">
    <source>
        <dbReference type="ARBA" id="ARBA00023136"/>
    </source>
</evidence>
<evidence type="ECO:0000259" key="16">
    <source>
        <dbReference type="PROSITE" id="PS50089"/>
    </source>
</evidence>
<gene>
    <name evidence="17" type="ORF">Lalb_Chr24g0400021</name>
</gene>
<comment type="catalytic activity">
    <reaction evidence="1">
        <text>S-ubiquitinyl-[E2 ubiquitin-conjugating enzyme]-L-cysteine + [acceptor protein]-L-lysine = [E2 ubiquitin-conjugating enzyme]-L-cysteine + N(6)-ubiquitinyl-[acceptor protein]-L-lysine.</text>
        <dbReference type="EC" id="2.3.2.27"/>
    </reaction>
</comment>
<dbReference type="GO" id="GO:0016020">
    <property type="term" value="C:membrane"/>
    <property type="evidence" value="ECO:0007669"/>
    <property type="project" value="UniProtKB-SubCell"/>
</dbReference>
<keyword evidence="18" id="KW-1185">Reference proteome</keyword>